<keyword evidence="3" id="KW-1185">Reference proteome</keyword>
<comment type="caution">
    <text evidence="2">The sequence shown here is derived from an EMBL/GenBank/DDBJ whole genome shotgun (WGS) entry which is preliminary data.</text>
</comment>
<evidence type="ECO:0000256" key="1">
    <source>
        <dbReference type="SAM" id="SignalP"/>
    </source>
</evidence>
<dbReference type="OrthoDB" id="10569176at2759"/>
<reference evidence="2 3" key="1">
    <citation type="journal article" date="2019" name="Nat. Ecol. Evol.">
        <title>Megaphylogeny resolves global patterns of mushroom evolution.</title>
        <authorList>
            <person name="Varga T."/>
            <person name="Krizsan K."/>
            <person name="Foldi C."/>
            <person name="Dima B."/>
            <person name="Sanchez-Garcia M."/>
            <person name="Sanchez-Ramirez S."/>
            <person name="Szollosi G.J."/>
            <person name="Szarkandi J.G."/>
            <person name="Papp V."/>
            <person name="Albert L."/>
            <person name="Andreopoulos W."/>
            <person name="Angelini C."/>
            <person name="Antonin V."/>
            <person name="Barry K.W."/>
            <person name="Bougher N.L."/>
            <person name="Buchanan P."/>
            <person name="Buyck B."/>
            <person name="Bense V."/>
            <person name="Catcheside P."/>
            <person name="Chovatia M."/>
            <person name="Cooper J."/>
            <person name="Damon W."/>
            <person name="Desjardin D."/>
            <person name="Finy P."/>
            <person name="Geml J."/>
            <person name="Haridas S."/>
            <person name="Hughes K."/>
            <person name="Justo A."/>
            <person name="Karasinski D."/>
            <person name="Kautmanova I."/>
            <person name="Kiss B."/>
            <person name="Kocsube S."/>
            <person name="Kotiranta H."/>
            <person name="LaButti K.M."/>
            <person name="Lechner B.E."/>
            <person name="Liimatainen K."/>
            <person name="Lipzen A."/>
            <person name="Lukacs Z."/>
            <person name="Mihaltcheva S."/>
            <person name="Morgado L.N."/>
            <person name="Niskanen T."/>
            <person name="Noordeloos M.E."/>
            <person name="Ohm R.A."/>
            <person name="Ortiz-Santana B."/>
            <person name="Ovrebo C."/>
            <person name="Racz N."/>
            <person name="Riley R."/>
            <person name="Savchenko A."/>
            <person name="Shiryaev A."/>
            <person name="Soop K."/>
            <person name="Spirin V."/>
            <person name="Szebenyi C."/>
            <person name="Tomsovsky M."/>
            <person name="Tulloss R.E."/>
            <person name="Uehling J."/>
            <person name="Grigoriev I.V."/>
            <person name="Vagvolgyi C."/>
            <person name="Papp T."/>
            <person name="Martin F.M."/>
            <person name="Miettinen O."/>
            <person name="Hibbett D.S."/>
            <person name="Nagy L.G."/>
        </authorList>
    </citation>
    <scope>NUCLEOTIDE SEQUENCE [LARGE SCALE GENOMIC DNA]</scope>
    <source>
        <strain evidence="2 3">FP101781</strain>
    </source>
</reference>
<dbReference type="EMBL" id="QPFP01000053">
    <property type="protein sequence ID" value="TEB25824.1"/>
    <property type="molecule type" value="Genomic_DNA"/>
</dbReference>
<name>A0A4Y7SW27_COPMI</name>
<evidence type="ECO:0000313" key="3">
    <source>
        <dbReference type="Proteomes" id="UP000298030"/>
    </source>
</evidence>
<keyword evidence="1" id="KW-0732">Signal</keyword>
<feature type="chain" id="PRO_5021343135" description="DUF11 domain-containing protein" evidence="1">
    <location>
        <begin position="20"/>
        <end position="186"/>
    </location>
</feature>
<feature type="signal peptide" evidence="1">
    <location>
        <begin position="1"/>
        <end position="19"/>
    </location>
</feature>
<proteinExistence type="predicted"/>
<protein>
    <recommendedName>
        <fullName evidence="4">DUF11 domain-containing protein</fullName>
    </recommendedName>
</protein>
<dbReference type="Proteomes" id="UP000298030">
    <property type="component" value="Unassembled WGS sequence"/>
</dbReference>
<gene>
    <name evidence="2" type="ORF">FA13DRAFT_1796141</name>
</gene>
<evidence type="ECO:0008006" key="4">
    <source>
        <dbReference type="Google" id="ProtNLM"/>
    </source>
</evidence>
<dbReference type="AlphaFoldDB" id="A0A4Y7SW27"/>
<evidence type="ECO:0000313" key="2">
    <source>
        <dbReference type="EMBL" id="TEB25824.1"/>
    </source>
</evidence>
<sequence length="186" mass="19454">MAQRFLFQVALLLVGFSLSGDIRVAAQQETLVYLPFGWDGPNNTPISASILAVDAAASQTTWGLFERPLDREVGPATLIQGPSPSQASLIYVAPLADGLPSQTLTGDCAIETPVAVCSMNVDIPTGRVTVRPTVTVSVTASVQADADVRETGPARNAAITRVTTPVTTVWMFALLGYGVVAARVLG</sequence>
<accession>A0A4Y7SW27</accession>
<organism evidence="2 3">
    <name type="scientific">Coprinellus micaceus</name>
    <name type="common">Glistening ink-cap mushroom</name>
    <name type="synonym">Coprinus micaceus</name>
    <dbReference type="NCBI Taxonomy" id="71717"/>
    <lineage>
        <taxon>Eukaryota</taxon>
        <taxon>Fungi</taxon>
        <taxon>Dikarya</taxon>
        <taxon>Basidiomycota</taxon>
        <taxon>Agaricomycotina</taxon>
        <taxon>Agaricomycetes</taxon>
        <taxon>Agaricomycetidae</taxon>
        <taxon>Agaricales</taxon>
        <taxon>Agaricineae</taxon>
        <taxon>Psathyrellaceae</taxon>
        <taxon>Coprinellus</taxon>
    </lineage>
</organism>